<proteinExistence type="predicted"/>
<feature type="domain" description="Alpha/beta hydrolase fold-3" evidence="2">
    <location>
        <begin position="73"/>
        <end position="274"/>
    </location>
</feature>
<reference evidence="3 4" key="1">
    <citation type="submission" date="2020-04" db="EMBL/GenBank/DDBJ databases">
        <title>Genome sequencing of Rosenbergiella species.</title>
        <authorList>
            <person name="Alvarez-Perez S."/>
            <person name="Lievens B."/>
        </authorList>
    </citation>
    <scope>NUCLEOTIDE SEQUENCE [LARGE SCALE GENOMIC DNA]</scope>
    <source>
        <strain evidence="3 4">S61</strain>
    </source>
</reference>
<sequence length="300" mass="32482">MLLSQEFQNFIAQRRANPVPLDHLTDIGKLRASFDALGSDQSSLSDVMFRPVDAAGVPAEWVEPVGSDPSRVIFYLHGGGYVAGNPVVYRNFVTALCRASGYRALMVDYRLAPESPFPAALDDAKRSYAWLLTQGICTDQIVIVGDSAGGGLALSTLVSLREGCQSLPAAAVLISPWTDLTLQSGSHFTKMKDDPIITRTFLELCRQHYLGTEASGMDALVSPLHADLAGLPPLLVLVGTDEVLFDDSAALVHKAHEAGVDVGLIKGDRMIHTWPFFINSFPEAEKAVQAIGTYIRSRIR</sequence>
<gene>
    <name evidence="3" type="ORF">HH682_00030</name>
</gene>
<name>A0ABS5SSA2_9GAMM</name>
<dbReference type="Proteomes" id="UP000790096">
    <property type="component" value="Unassembled WGS sequence"/>
</dbReference>
<dbReference type="SUPFAM" id="SSF53474">
    <property type="entry name" value="alpha/beta-Hydrolases"/>
    <property type="match status" value="1"/>
</dbReference>
<comment type="caution">
    <text evidence="3">The sequence shown here is derived from an EMBL/GenBank/DDBJ whole genome shotgun (WGS) entry which is preliminary data.</text>
</comment>
<dbReference type="InterPro" id="IPR050300">
    <property type="entry name" value="GDXG_lipolytic_enzyme"/>
</dbReference>
<protein>
    <submittedName>
        <fullName evidence="3">Alpha/beta hydrolase</fullName>
    </submittedName>
</protein>
<accession>A0ABS5SSA2</accession>
<keyword evidence="1 3" id="KW-0378">Hydrolase</keyword>
<evidence type="ECO:0000259" key="2">
    <source>
        <dbReference type="Pfam" id="PF07859"/>
    </source>
</evidence>
<evidence type="ECO:0000256" key="1">
    <source>
        <dbReference type="ARBA" id="ARBA00022801"/>
    </source>
</evidence>
<dbReference type="EMBL" id="JABBFR010000001">
    <property type="protein sequence ID" value="MBT0722857.1"/>
    <property type="molecule type" value="Genomic_DNA"/>
</dbReference>
<dbReference type="InterPro" id="IPR029058">
    <property type="entry name" value="AB_hydrolase_fold"/>
</dbReference>
<dbReference type="Gene3D" id="3.40.50.1820">
    <property type="entry name" value="alpha/beta hydrolase"/>
    <property type="match status" value="1"/>
</dbReference>
<dbReference type="RefSeq" id="WP_214235047.1">
    <property type="nucleotide sequence ID" value="NZ_JABBFR010000001.1"/>
</dbReference>
<dbReference type="PANTHER" id="PTHR48081">
    <property type="entry name" value="AB HYDROLASE SUPERFAMILY PROTEIN C4A8.06C"/>
    <property type="match status" value="1"/>
</dbReference>
<dbReference type="InterPro" id="IPR013094">
    <property type="entry name" value="AB_hydrolase_3"/>
</dbReference>
<evidence type="ECO:0000313" key="3">
    <source>
        <dbReference type="EMBL" id="MBT0722857.1"/>
    </source>
</evidence>
<dbReference type="GO" id="GO:0016787">
    <property type="term" value="F:hydrolase activity"/>
    <property type="evidence" value="ECO:0007669"/>
    <property type="project" value="UniProtKB-KW"/>
</dbReference>
<dbReference type="Pfam" id="PF07859">
    <property type="entry name" value="Abhydrolase_3"/>
    <property type="match status" value="1"/>
</dbReference>
<organism evidence="3 4">
    <name type="scientific">Rosenbergiella gaditana</name>
    <dbReference type="NCBI Taxonomy" id="2726987"/>
    <lineage>
        <taxon>Bacteria</taxon>
        <taxon>Pseudomonadati</taxon>
        <taxon>Pseudomonadota</taxon>
        <taxon>Gammaproteobacteria</taxon>
        <taxon>Enterobacterales</taxon>
        <taxon>Erwiniaceae</taxon>
        <taxon>Rosenbergiella</taxon>
    </lineage>
</organism>
<keyword evidence="4" id="KW-1185">Reference proteome</keyword>
<dbReference type="PANTHER" id="PTHR48081:SF8">
    <property type="entry name" value="ALPHA_BETA HYDROLASE FOLD-3 DOMAIN-CONTAINING PROTEIN-RELATED"/>
    <property type="match status" value="1"/>
</dbReference>
<evidence type="ECO:0000313" key="4">
    <source>
        <dbReference type="Proteomes" id="UP000790096"/>
    </source>
</evidence>